<organism evidence="2 3">
    <name type="scientific">Pyruvatibacter mobilis</name>
    <dbReference type="NCBI Taxonomy" id="1712261"/>
    <lineage>
        <taxon>Bacteria</taxon>
        <taxon>Pseudomonadati</taxon>
        <taxon>Pseudomonadota</taxon>
        <taxon>Alphaproteobacteria</taxon>
        <taxon>Hyphomicrobiales</taxon>
        <taxon>Parvibaculaceae</taxon>
        <taxon>Pyruvatibacter</taxon>
    </lineage>
</organism>
<dbReference type="InterPro" id="IPR016195">
    <property type="entry name" value="Pol/histidinol_Pase-like"/>
</dbReference>
<dbReference type="RefSeq" id="WP_160587891.1">
    <property type="nucleotide sequence ID" value="NZ_BMHN01000001.1"/>
</dbReference>
<keyword evidence="3" id="KW-1185">Reference proteome</keyword>
<feature type="compositionally biased region" description="Acidic residues" evidence="1">
    <location>
        <begin position="568"/>
        <end position="591"/>
    </location>
</feature>
<dbReference type="Gene3D" id="3.20.20.140">
    <property type="entry name" value="Metal-dependent hydrolases"/>
    <property type="match status" value="1"/>
</dbReference>
<dbReference type="InterPro" id="IPR022028">
    <property type="entry name" value="DUF3604"/>
</dbReference>
<name>A0A845QCW2_9HYPH</name>
<evidence type="ECO:0000313" key="3">
    <source>
        <dbReference type="Proteomes" id="UP000470384"/>
    </source>
</evidence>
<dbReference type="EMBL" id="WXYQ01000006">
    <property type="protein sequence ID" value="NBG96000.1"/>
    <property type="molecule type" value="Genomic_DNA"/>
</dbReference>
<accession>A0A845QCW2</accession>
<reference evidence="2 3" key="1">
    <citation type="journal article" date="2016" name="Int. J. Syst. Evol. Microbiol.">
        <title>Pyruvatibacter mobilis gen. nov., sp. nov., a marine bacterium from the culture broth of Picochlorum sp. 122.</title>
        <authorList>
            <person name="Wang G."/>
            <person name="Tang M."/>
            <person name="Wu H."/>
            <person name="Dai S."/>
            <person name="Li T."/>
            <person name="Chen C."/>
            <person name="He H."/>
            <person name="Fan J."/>
            <person name="Xiang W."/>
            <person name="Li X."/>
        </authorList>
    </citation>
    <scope>NUCLEOTIDE SEQUENCE [LARGE SCALE GENOMIC DNA]</scope>
    <source>
        <strain evidence="2 3">GYP-11</strain>
    </source>
</reference>
<dbReference type="SUPFAM" id="SSF89550">
    <property type="entry name" value="PHP domain-like"/>
    <property type="match status" value="1"/>
</dbReference>
<evidence type="ECO:0000313" key="2">
    <source>
        <dbReference type="EMBL" id="NBG96000.1"/>
    </source>
</evidence>
<dbReference type="OrthoDB" id="543560at2"/>
<protein>
    <submittedName>
        <fullName evidence="2">DUF3604 domain-containing protein</fullName>
    </submittedName>
</protein>
<feature type="region of interest" description="Disordered" evidence="1">
    <location>
        <begin position="564"/>
        <end position="594"/>
    </location>
</feature>
<comment type="caution">
    <text evidence="2">The sequence shown here is derived from an EMBL/GenBank/DDBJ whole genome shotgun (WGS) entry which is preliminary data.</text>
</comment>
<dbReference type="Proteomes" id="UP000470384">
    <property type="component" value="Unassembled WGS sequence"/>
</dbReference>
<dbReference type="AlphaFoldDB" id="A0A845QCW2"/>
<gene>
    <name evidence="2" type="ORF">GTQ45_09685</name>
</gene>
<evidence type="ECO:0000256" key="1">
    <source>
        <dbReference type="SAM" id="MobiDB-lite"/>
    </source>
</evidence>
<dbReference type="Pfam" id="PF12228">
    <property type="entry name" value="DUF3604"/>
    <property type="match status" value="1"/>
</dbReference>
<dbReference type="GeneID" id="300654710"/>
<sequence length="787" mass="86621">MRYVLIAFAILVVAISGGYYYLANVAGDVMHAGEPQATVRPADVVQARQDAQADAAAAVDVTEPKQILFGDLHVHTTFSTDAFLWALPMNSGPGAHPVADACDFARHCSALDFWSITDHAEASTPRRWKEAKETIRQCNAVSGDPANPDMVSFIGFEWTQVGQTPAEHYGHKNVIFRGLNDDEVSPRAIAAGGVATDALRNSVGNLPVATALVDWENRQPYLNFRQFMREVRAVPECPAGVPSNELDTQCYEAADTPEDLARKLFDELALDPVIIPHGTSWGFYTPTGTTLDKQLTARMRPENQELIEVMSGHGNSEEYRPWRSATLDGEGNITCPAPSYNYLPTCWRAGEIIRARCEEAGEDETTCTTRAEEARHNFAQLSIAGHLTITGEDPSEYLDAGQCRDCFLPPFNHRPGTSVQYGLAVSNLDDPDNPKRFNWGFIASSDTHRARPGTGYKAVDREYQSDARGPRSKVWADRQNLKKQEALPYSKPLTREDIADVPGFQLTEFERQGSFWTAGGLAAVHSEGRDRDAIFDAFKRKETYGTSGPRILLWFDMIDPVEVPAPEVTEDAEAETVDAETAGAEETDAAAEDTAAPMLSDAEPVVVASMGATVERSKSPTFRVKAVGAFKQKPGCPDSAEASMPQDRFDSLCRGECYNPTDTRHVIDRIEIIRIRPQIDGTEDVAELIDDAFITHQCEPDEAGCTFTFTDPEYETLGRDTLYYARAVQEKTPAINGANLRCEFDADGNCIKVNPCYADYRTDADDACTADVGHRAWSSPIYLTHRG</sequence>
<proteinExistence type="predicted"/>